<protein>
    <submittedName>
        <fullName evidence="1">Uncharacterized protein</fullName>
    </submittedName>
</protein>
<evidence type="ECO:0000313" key="1">
    <source>
        <dbReference type="EMBL" id="SJZ85367.1"/>
    </source>
</evidence>
<reference evidence="1 2" key="1">
    <citation type="submission" date="2017-02" db="EMBL/GenBank/DDBJ databases">
        <authorList>
            <person name="Peterson S.W."/>
        </authorList>
    </citation>
    <scope>NUCLEOTIDE SEQUENCE [LARGE SCALE GENOMIC DNA]</scope>
    <source>
        <strain evidence="1 2">DSM 22335</strain>
    </source>
</reference>
<organism evidence="1 2">
    <name type="scientific">Sediminibacterium ginsengisoli</name>
    <dbReference type="NCBI Taxonomy" id="413434"/>
    <lineage>
        <taxon>Bacteria</taxon>
        <taxon>Pseudomonadati</taxon>
        <taxon>Bacteroidota</taxon>
        <taxon>Chitinophagia</taxon>
        <taxon>Chitinophagales</taxon>
        <taxon>Chitinophagaceae</taxon>
        <taxon>Sediminibacterium</taxon>
    </lineage>
</organism>
<dbReference type="Proteomes" id="UP000190888">
    <property type="component" value="Unassembled WGS sequence"/>
</dbReference>
<sequence>MLYNLAPCESCHLPYPINISSAYKSLKDQLGKQAPKLYLIISENKNESTLATVKSMGIDHNLFLVPINALDNLHQDQQKESFDLLLSIFSYLNQKAGMPLQSENDYLESCYDAIFSYATDPDNEPEDEMQNDQWPFINMIRRKTAILEKNIQRPQQLQEFSVRINRFKPRTDWQHSLLSTAQQFYDLYQEFPDQNFFQNIESAHLQDYEDGDRAYPEMYFSFFWDDNDWIYQQIMEYVNCDLQEKYEFELPVSVQYFNTRQACEKHQLPFETKLIQLIEQLCTTLYQYNYEKQH</sequence>
<dbReference type="EMBL" id="FUWH01000005">
    <property type="protein sequence ID" value="SJZ85367.1"/>
    <property type="molecule type" value="Genomic_DNA"/>
</dbReference>
<evidence type="ECO:0000313" key="2">
    <source>
        <dbReference type="Proteomes" id="UP000190888"/>
    </source>
</evidence>
<keyword evidence="2" id="KW-1185">Reference proteome</keyword>
<dbReference type="STRING" id="413434.SAMN04488132_10596"/>
<accession>A0A1T4P225</accession>
<proteinExistence type="predicted"/>
<gene>
    <name evidence="1" type="ORF">SAMN04488132_10596</name>
</gene>
<dbReference type="AlphaFoldDB" id="A0A1T4P225"/>
<name>A0A1T4P225_9BACT</name>